<comment type="caution">
    <text evidence="1">The sequence shown here is derived from an EMBL/GenBank/DDBJ whole genome shotgun (WGS) entry which is preliminary data.</text>
</comment>
<reference evidence="1 2" key="1">
    <citation type="submission" date="2018-11" db="EMBL/GenBank/DDBJ databases">
        <title>Sequencing the genomes of 1000 actinobacteria strains.</title>
        <authorList>
            <person name="Klenk H.-P."/>
        </authorList>
    </citation>
    <scope>NUCLEOTIDE SEQUENCE [LARGE SCALE GENOMIC DNA]</scope>
    <source>
        <strain evidence="1 2">DSM 44254</strain>
    </source>
</reference>
<dbReference type="AlphaFoldDB" id="A0A3N1CZZ6"/>
<organism evidence="1 2">
    <name type="scientific">Actinocorallia herbida</name>
    <dbReference type="NCBI Taxonomy" id="58109"/>
    <lineage>
        <taxon>Bacteria</taxon>
        <taxon>Bacillati</taxon>
        <taxon>Actinomycetota</taxon>
        <taxon>Actinomycetes</taxon>
        <taxon>Streptosporangiales</taxon>
        <taxon>Thermomonosporaceae</taxon>
        <taxon>Actinocorallia</taxon>
    </lineage>
</organism>
<dbReference type="Proteomes" id="UP000272400">
    <property type="component" value="Unassembled WGS sequence"/>
</dbReference>
<proteinExistence type="predicted"/>
<evidence type="ECO:0000313" key="1">
    <source>
        <dbReference type="EMBL" id="ROO86855.1"/>
    </source>
</evidence>
<dbReference type="EMBL" id="RJKE01000001">
    <property type="protein sequence ID" value="ROO86855.1"/>
    <property type="molecule type" value="Genomic_DNA"/>
</dbReference>
<evidence type="ECO:0000313" key="2">
    <source>
        <dbReference type="Proteomes" id="UP000272400"/>
    </source>
</evidence>
<gene>
    <name evidence="1" type="ORF">EDD29_4437</name>
</gene>
<name>A0A3N1CZZ6_9ACTN</name>
<keyword evidence="2" id="KW-1185">Reference proteome</keyword>
<accession>A0A3N1CZZ6</accession>
<protein>
    <submittedName>
        <fullName evidence="1">Uncharacterized protein</fullName>
    </submittedName>
</protein>
<sequence length="143" mass="14942">MREIEIIRRPDGYVLIPHGTSEEGTIYAVPPATRLAGGAGAREVGEAVLAVLEAAVGGLPEPGRWGADAALAGTGFASWAELARDARKAIVCEEENGFVLLAMKSLGRGAWTSLDSVPPLEVPATTDPERIGRGVLDVLDLAR</sequence>
<dbReference type="RefSeq" id="WP_123666214.1">
    <property type="nucleotide sequence ID" value="NZ_RJKE01000001.1"/>
</dbReference>